<organism evidence="5">
    <name type="scientific">uncultured Thiotrichaceae bacterium</name>
    <dbReference type="NCBI Taxonomy" id="298394"/>
    <lineage>
        <taxon>Bacteria</taxon>
        <taxon>Pseudomonadati</taxon>
        <taxon>Pseudomonadota</taxon>
        <taxon>Gammaproteobacteria</taxon>
        <taxon>Thiotrichales</taxon>
        <taxon>Thiotrichaceae</taxon>
        <taxon>environmental samples</taxon>
    </lineage>
</organism>
<evidence type="ECO:0000256" key="3">
    <source>
        <dbReference type="ARBA" id="ARBA00022741"/>
    </source>
</evidence>
<name>A0A6S6TRR4_9GAMM</name>
<keyword evidence="1" id="KW-0723">Serine/threonine-protein kinase</keyword>
<keyword evidence="4" id="KW-0418">Kinase</keyword>
<keyword evidence="3" id="KW-0547">Nucleotide-binding</keyword>
<dbReference type="AlphaFoldDB" id="A0A6S6TRR4"/>
<dbReference type="InterPro" id="IPR005177">
    <property type="entry name" value="Kinase-pyrophosphorylase"/>
</dbReference>
<dbReference type="GO" id="GO:0005524">
    <property type="term" value="F:ATP binding"/>
    <property type="evidence" value="ECO:0007669"/>
    <property type="project" value="InterPro"/>
</dbReference>
<evidence type="ECO:0000313" key="5">
    <source>
        <dbReference type="EMBL" id="CAA6822044.1"/>
    </source>
</evidence>
<keyword evidence="2" id="KW-0808">Transferase</keyword>
<evidence type="ECO:0000256" key="1">
    <source>
        <dbReference type="ARBA" id="ARBA00022527"/>
    </source>
</evidence>
<proteinExistence type="predicted"/>
<reference evidence="5" key="1">
    <citation type="submission" date="2020-01" db="EMBL/GenBank/DDBJ databases">
        <authorList>
            <person name="Meier V. D."/>
            <person name="Meier V D."/>
        </authorList>
    </citation>
    <scope>NUCLEOTIDE SEQUENCE</scope>
    <source>
        <strain evidence="5">HLG_WM_MAG_07</strain>
    </source>
</reference>
<dbReference type="NCBIfam" id="NF003742">
    <property type="entry name" value="PRK05339.1"/>
    <property type="match status" value="1"/>
</dbReference>
<gene>
    <name evidence="5" type="ORF">HELGO_WM20312</name>
</gene>
<accession>A0A6S6TRR4</accession>
<dbReference type="EMBL" id="CACVAY010000108">
    <property type="protein sequence ID" value="CAA6822044.1"/>
    <property type="molecule type" value="Genomic_DNA"/>
</dbReference>
<sequence>MITLKEGQKRVVFFISDRTGLTAESYGQSLLAQFPNQEYQFQRLSFIDTAEQAQLACDLIHQEMDRTGIIPIVFSTLVDDETRSIVDTCDACVIGLFNTFIEPLETLFGEKSAHTLGSSRQIFRSFDYQKRLDAIDYTMLHDDGIRPDRYDQADVILTGVSRSGKTPVSLFLAMTFAVKVANYPITDHELKSDYLPDCLSPFTKRLIGLTIQPRRLSDIRLNRRSSQEYSSLATCNREVKAVERMFANSKIPVFDSTTTSIEELSGNVMKVLGLNRV</sequence>
<dbReference type="PANTHER" id="PTHR31756">
    <property type="entry name" value="PYRUVATE, PHOSPHATE DIKINASE REGULATORY PROTEIN 1, CHLOROPLASTIC"/>
    <property type="match status" value="1"/>
</dbReference>
<dbReference type="GO" id="GO:0004674">
    <property type="term" value="F:protein serine/threonine kinase activity"/>
    <property type="evidence" value="ECO:0007669"/>
    <property type="project" value="UniProtKB-KW"/>
</dbReference>
<dbReference type="PANTHER" id="PTHR31756:SF3">
    <property type="entry name" value="PYRUVATE, PHOSPHATE DIKINASE REGULATORY PROTEIN 1, CHLOROPLASTIC"/>
    <property type="match status" value="1"/>
</dbReference>
<evidence type="ECO:0000256" key="2">
    <source>
        <dbReference type="ARBA" id="ARBA00022679"/>
    </source>
</evidence>
<dbReference type="Pfam" id="PF03618">
    <property type="entry name" value="Kinase-PPPase"/>
    <property type="match status" value="1"/>
</dbReference>
<evidence type="ECO:0000256" key="4">
    <source>
        <dbReference type="ARBA" id="ARBA00022777"/>
    </source>
</evidence>
<protein>
    <submittedName>
        <fullName evidence="5">Uncharacterized protein</fullName>
    </submittedName>
</protein>